<proteinExistence type="predicted"/>
<name>A0AAE1D4R3_9GAST</name>
<dbReference type="Proteomes" id="UP001283361">
    <property type="component" value="Unassembled WGS sequence"/>
</dbReference>
<keyword evidence="2" id="KW-1185">Reference proteome</keyword>
<organism evidence="1 2">
    <name type="scientific">Elysia crispata</name>
    <name type="common">lettuce slug</name>
    <dbReference type="NCBI Taxonomy" id="231223"/>
    <lineage>
        <taxon>Eukaryota</taxon>
        <taxon>Metazoa</taxon>
        <taxon>Spiralia</taxon>
        <taxon>Lophotrochozoa</taxon>
        <taxon>Mollusca</taxon>
        <taxon>Gastropoda</taxon>
        <taxon>Heterobranchia</taxon>
        <taxon>Euthyneura</taxon>
        <taxon>Panpulmonata</taxon>
        <taxon>Sacoglossa</taxon>
        <taxon>Placobranchoidea</taxon>
        <taxon>Plakobranchidae</taxon>
        <taxon>Elysia</taxon>
    </lineage>
</organism>
<reference evidence="1" key="1">
    <citation type="journal article" date="2023" name="G3 (Bethesda)">
        <title>A reference genome for the long-term kleptoplast-retaining sea slug Elysia crispata morphotype clarki.</title>
        <authorList>
            <person name="Eastman K.E."/>
            <person name="Pendleton A.L."/>
            <person name="Shaikh M.A."/>
            <person name="Suttiyut T."/>
            <person name="Ogas R."/>
            <person name="Tomko P."/>
            <person name="Gavelis G."/>
            <person name="Widhalm J.R."/>
            <person name="Wisecaver J.H."/>
        </authorList>
    </citation>
    <scope>NUCLEOTIDE SEQUENCE</scope>
    <source>
        <strain evidence="1">ECLA1</strain>
    </source>
</reference>
<dbReference type="AlphaFoldDB" id="A0AAE1D4R3"/>
<evidence type="ECO:0000313" key="1">
    <source>
        <dbReference type="EMBL" id="KAK3757262.1"/>
    </source>
</evidence>
<sequence length="97" mass="10872">MLPGSYLLHPNNKTGRSSQLYGELCGEAPGIDPARASPDLPLLKPVWREKARRAYCYGLNQIPREYCGGFEFLQASDISINNLNFRKELYAIVGKRG</sequence>
<protein>
    <submittedName>
        <fullName evidence="1">Uncharacterized protein</fullName>
    </submittedName>
</protein>
<comment type="caution">
    <text evidence="1">The sequence shown here is derived from an EMBL/GenBank/DDBJ whole genome shotgun (WGS) entry which is preliminary data.</text>
</comment>
<accession>A0AAE1D4R3</accession>
<gene>
    <name evidence="1" type="ORF">RRG08_047453</name>
</gene>
<evidence type="ECO:0000313" key="2">
    <source>
        <dbReference type="Proteomes" id="UP001283361"/>
    </source>
</evidence>
<dbReference type="EMBL" id="JAWDGP010005399">
    <property type="protein sequence ID" value="KAK3757262.1"/>
    <property type="molecule type" value="Genomic_DNA"/>
</dbReference>